<protein>
    <recommendedName>
        <fullName evidence="4">Secreted protein</fullName>
    </recommendedName>
</protein>
<sequence>MKQMIFMKKFVKRIAAMGAAVMMMSSMAIGASAANSYNLHYTKGAPSSDNVCEKWMYGIKAQNNGYLKSTCKSINTSGKFSVLANGYRSSSHTINCGSFDIWNKGTTNWKNSNYKKGYSYDVVAEFGVSGGYTNISKYVSSASASGSFN</sequence>
<dbReference type="Proteomes" id="UP001206236">
    <property type="component" value="Unassembled WGS sequence"/>
</dbReference>
<proteinExistence type="predicted"/>
<reference evidence="2" key="1">
    <citation type="submission" date="2022-06" db="EMBL/GenBank/DDBJ databases">
        <title>Isolation of gut microbiota from human fecal samples.</title>
        <authorList>
            <person name="Pamer E.G."/>
            <person name="Barat B."/>
            <person name="Waligurski E."/>
            <person name="Medina S."/>
            <person name="Paddock L."/>
            <person name="Mostad J."/>
        </authorList>
    </citation>
    <scope>NUCLEOTIDE SEQUENCE</scope>
    <source>
        <strain evidence="2">DFI.5.57</strain>
    </source>
</reference>
<comment type="caution">
    <text evidence="2">The sequence shown here is derived from an EMBL/GenBank/DDBJ whole genome shotgun (WGS) entry which is preliminary data.</text>
</comment>
<name>A0AAW5KS37_9FIRM</name>
<dbReference type="AlphaFoldDB" id="A0AAW5KS37"/>
<gene>
    <name evidence="2" type="ORF">NE632_11090</name>
</gene>
<feature type="chain" id="PRO_5043677947" description="Secreted protein" evidence="1">
    <location>
        <begin position="34"/>
        <end position="149"/>
    </location>
</feature>
<accession>A0AAW5KS37</accession>
<dbReference type="RefSeq" id="WP_256322355.1">
    <property type="nucleotide sequence ID" value="NZ_JANGCN010000028.1"/>
</dbReference>
<evidence type="ECO:0008006" key="4">
    <source>
        <dbReference type="Google" id="ProtNLM"/>
    </source>
</evidence>
<evidence type="ECO:0000256" key="1">
    <source>
        <dbReference type="SAM" id="SignalP"/>
    </source>
</evidence>
<feature type="signal peptide" evidence="1">
    <location>
        <begin position="1"/>
        <end position="33"/>
    </location>
</feature>
<evidence type="ECO:0000313" key="2">
    <source>
        <dbReference type="EMBL" id="MCQ5153846.1"/>
    </source>
</evidence>
<dbReference type="EMBL" id="JANGCN010000028">
    <property type="protein sequence ID" value="MCQ5153846.1"/>
    <property type="molecule type" value="Genomic_DNA"/>
</dbReference>
<keyword evidence="1" id="KW-0732">Signal</keyword>
<organism evidence="2 3">
    <name type="scientific">Ruminococcus bicirculans</name>
    <name type="common">ex Wegman et al. 2014</name>
    <dbReference type="NCBI Taxonomy" id="1160721"/>
    <lineage>
        <taxon>Bacteria</taxon>
        <taxon>Bacillati</taxon>
        <taxon>Bacillota</taxon>
        <taxon>Clostridia</taxon>
        <taxon>Eubacteriales</taxon>
        <taxon>Oscillospiraceae</taxon>
        <taxon>Ruminococcus</taxon>
    </lineage>
</organism>
<evidence type="ECO:0000313" key="3">
    <source>
        <dbReference type="Proteomes" id="UP001206236"/>
    </source>
</evidence>